<feature type="domain" description="KOW" evidence="12">
    <location>
        <begin position="653"/>
        <end position="678"/>
    </location>
</feature>
<evidence type="ECO:0000256" key="6">
    <source>
        <dbReference type="ARBA" id="ARBA00023242"/>
    </source>
</evidence>
<keyword evidence="14" id="KW-1185">Reference proteome</keyword>
<feature type="compositionally biased region" description="Basic residues" evidence="10">
    <location>
        <begin position="100"/>
        <end position="109"/>
    </location>
</feature>
<evidence type="ECO:0000256" key="7">
    <source>
        <dbReference type="ARBA" id="ARBA00024691"/>
    </source>
</evidence>
<dbReference type="GO" id="GO:0003729">
    <property type="term" value="F:mRNA binding"/>
    <property type="evidence" value="ECO:0007669"/>
    <property type="project" value="TreeGrafter"/>
</dbReference>
<dbReference type="Pfam" id="PF23042">
    <property type="entry name" value="KOW1_SPT5"/>
    <property type="match status" value="1"/>
</dbReference>
<feature type="region of interest" description="Disordered" evidence="10">
    <location>
        <begin position="808"/>
        <end position="1093"/>
    </location>
</feature>
<feature type="compositionally biased region" description="Polar residues" evidence="10">
    <location>
        <begin position="984"/>
        <end position="993"/>
    </location>
</feature>
<dbReference type="Pfam" id="PF23037">
    <property type="entry name" value="KOWx_SPT5"/>
    <property type="match status" value="1"/>
</dbReference>
<feature type="region of interest" description="Disordered" evidence="10">
    <location>
        <begin position="350"/>
        <end position="388"/>
    </location>
</feature>
<evidence type="ECO:0000256" key="8">
    <source>
        <dbReference type="ARBA" id="ARBA00025870"/>
    </source>
</evidence>
<keyword evidence="5 9" id="KW-0804">Transcription</keyword>
<dbReference type="InterPro" id="IPR005100">
    <property type="entry name" value="NGN-domain"/>
</dbReference>
<feature type="compositionally biased region" description="Acidic residues" evidence="10">
    <location>
        <begin position="1074"/>
        <end position="1083"/>
    </location>
</feature>
<feature type="compositionally biased region" description="Acidic residues" evidence="10">
    <location>
        <begin position="116"/>
        <end position="134"/>
    </location>
</feature>
<dbReference type="PIRSF" id="PIRSF036945">
    <property type="entry name" value="Spt5"/>
    <property type="match status" value="1"/>
</dbReference>
<dbReference type="InterPro" id="IPR017071">
    <property type="entry name" value="TF_Spt5_eukaryote"/>
</dbReference>
<dbReference type="EMBL" id="JAFEKC020000002">
    <property type="protein sequence ID" value="KAK0516339.1"/>
    <property type="molecule type" value="Genomic_DNA"/>
</dbReference>
<evidence type="ECO:0000313" key="13">
    <source>
        <dbReference type="EMBL" id="KAK0516339.1"/>
    </source>
</evidence>
<dbReference type="GO" id="GO:0000785">
    <property type="term" value="C:chromatin"/>
    <property type="evidence" value="ECO:0007669"/>
    <property type="project" value="UniProtKB-ARBA"/>
</dbReference>
<dbReference type="CDD" id="cd06085">
    <property type="entry name" value="KOW_Spt5_5"/>
    <property type="match status" value="1"/>
</dbReference>
<evidence type="ECO:0000256" key="9">
    <source>
        <dbReference type="PIRNR" id="PIRNR036945"/>
    </source>
</evidence>
<feature type="compositionally biased region" description="Low complexity" evidence="10">
    <location>
        <begin position="949"/>
        <end position="969"/>
    </location>
</feature>
<comment type="subunit">
    <text evidence="8">Component of the SPT4-SPT5 complex. Interacts with RNA polymerase II.</text>
</comment>
<evidence type="ECO:0000256" key="10">
    <source>
        <dbReference type="SAM" id="MobiDB-lite"/>
    </source>
</evidence>
<dbReference type="SMART" id="SM00738">
    <property type="entry name" value="NGN"/>
    <property type="match status" value="1"/>
</dbReference>
<dbReference type="CDD" id="cd06084">
    <property type="entry name" value="KOW_Spt5_4"/>
    <property type="match status" value="1"/>
</dbReference>
<dbReference type="InterPro" id="IPR008991">
    <property type="entry name" value="Translation_prot_SH3-like_sf"/>
</dbReference>
<dbReference type="GO" id="GO:0006357">
    <property type="term" value="P:regulation of transcription by RNA polymerase II"/>
    <property type="evidence" value="ECO:0007669"/>
    <property type="project" value="InterPro"/>
</dbReference>
<keyword evidence="4" id="KW-0507">mRNA processing</keyword>
<gene>
    <name evidence="13" type="ORF">JMJ35_000942</name>
</gene>
<dbReference type="CDD" id="cd09888">
    <property type="entry name" value="NGN_Euk"/>
    <property type="match status" value="1"/>
</dbReference>
<evidence type="ECO:0000256" key="5">
    <source>
        <dbReference type="ARBA" id="ARBA00023163"/>
    </source>
</evidence>
<dbReference type="InterPro" id="IPR041977">
    <property type="entry name" value="KOW_Spt5_4"/>
</dbReference>
<dbReference type="InterPro" id="IPR041976">
    <property type="entry name" value="KOW_Spt5_3"/>
</dbReference>
<dbReference type="GO" id="GO:0032044">
    <property type="term" value="C:DSIF complex"/>
    <property type="evidence" value="ECO:0007669"/>
    <property type="project" value="TreeGrafter"/>
</dbReference>
<feature type="compositionally biased region" description="Polar residues" evidence="10">
    <location>
        <begin position="914"/>
        <end position="948"/>
    </location>
</feature>
<dbReference type="CDD" id="cd06083">
    <property type="entry name" value="KOW_Spt5_3"/>
    <property type="match status" value="1"/>
</dbReference>
<dbReference type="Pfam" id="PF23291">
    <property type="entry name" value="KOW4_SPT5"/>
    <property type="match status" value="1"/>
</dbReference>
<comment type="caution">
    <text evidence="13">The sequence shown here is derived from an EMBL/GenBank/DDBJ whole genome shotgun (WGS) entry which is preliminary data.</text>
</comment>
<evidence type="ECO:0000256" key="2">
    <source>
        <dbReference type="ARBA" id="ARBA00006956"/>
    </source>
</evidence>
<evidence type="ECO:0000259" key="12">
    <source>
        <dbReference type="SMART" id="SM00739"/>
    </source>
</evidence>
<dbReference type="CDD" id="cd06082">
    <property type="entry name" value="KOW_Spt5_2"/>
    <property type="match status" value="1"/>
</dbReference>
<comment type="subcellular location">
    <subcellularLocation>
        <location evidence="1 9">Nucleus</location>
    </subcellularLocation>
</comment>
<dbReference type="InterPro" id="IPR022581">
    <property type="entry name" value="Spt5_N"/>
</dbReference>
<organism evidence="13 14">
    <name type="scientific">Cladonia borealis</name>
    <dbReference type="NCBI Taxonomy" id="184061"/>
    <lineage>
        <taxon>Eukaryota</taxon>
        <taxon>Fungi</taxon>
        <taxon>Dikarya</taxon>
        <taxon>Ascomycota</taxon>
        <taxon>Pezizomycotina</taxon>
        <taxon>Lecanoromycetes</taxon>
        <taxon>OSLEUM clade</taxon>
        <taxon>Lecanoromycetidae</taxon>
        <taxon>Lecanorales</taxon>
        <taxon>Lecanorineae</taxon>
        <taxon>Cladoniaceae</taxon>
        <taxon>Cladonia</taxon>
    </lineage>
</organism>
<feature type="domain" description="KOW" evidence="12">
    <location>
        <begin position="477"/>
        <end position="504"/>
    </location>
</feature>
<feature type="compositionally biased region" description="Polar residues" evidence="10">
    <location>
        <begin position="871"/>
        <end position="892"/>
    </location>
</feature>
<feature type="compositionally biased region" description="Acidic residues" evidence="10">
    <location>
        <begin position="74"/>
        <end position="96"/>
    </location>
</feature>
<evidence type="ECO:0000256" key="4">
    <source>
        <dbReference type="ARBA" id="ARBA00022664"/>
    </source>
</evidence>
<feature type="domain" description="KOW" evidence="12">
    <location>
        <begin position="748"/>
        <end position="775"/>
    </location>
</feature>
<dbReference type="CDD" id="cd06081">
    <property type="entry name" value="KOW_Spt5_1"/>
    <property type="match status" value="1"/>
</dbReference>
<sequence>MSLLEEDFGSESEDDNFNPAPLGNSDSDAAGDSEDETNVTTKANGVQQRRRSSGGEIDGEADNDTKENGLDVDGAGEEDEDEEEDDDGDDEDDEDAISGRPRKRARRDPRHQFLDVEAEVDEEDEGDEEDEENETAGFIAETHPDDVEDLPEGAATDDRRHRELDRQRERAQQMDAEKQAQLLREKYGRRTATTADPVTVPKRLLLPSVDDPSIWGVKCKPGKEREIVFAVTKRMEERNGTKNPLPIISALERGKTMAGYVYIEARKQADILTALDGVMNVYPRTQMILIPIKEMPELLRVVKSEQLHPGGYVRIKRGKYAGDLAQIDDVESNGLEASLRIVPRLDYGQNEDDANAPTVAGGLKGDAKRKRQGGAGASNPTVRPPPRLFSDVEAKKKHSRFLSSSSTFDKKHWTYMGDDYVNGFLIKDFKIQHLITENVNPTLEEVTRFSAGAEDGTENLDLTALAATLKKSTANESYLPGDTVEVYEGEQQGVWGKAISVRGDIVTISVTNGELRGQNIEVPVKGLRKRFREGDHVKVIGGSRYQDEVGMVVSIKADQVTLLSDLSMKEITVFSKDLREASDTGVAGGLGRYDIHDLVQLDPATVGCVTKVDRESLRILDQNGSTRSVMPSQISNKIERRRNAVATDRNGSEIRTDDTVREIGGEQKQGVIIHIYRSFLFLHNREQTENSGISVVRATNVATVAAKGGRVAQGASSGPDLNKMNPALMRNGTNGNAAMPPPKSFGRDRALGQTVTIRKGPYKGLLGIVKDTTDLEARVELHTKGKTISVPKDTLGFKDPLTGQNIDYTRFAGSRGRGDGGRGGLSNMGGATPGRVPEWSSGGRTPLPMAGGRTPAWQAGGPSNRAPAWSASASTTRTPMWRQEASSTNGSRTPAYASANDGSRTVNPYADGSRTVNPYGSSSTTTISNRTPAWNPTATSSSFTQDPFASTSTSNTTNPTTTATGSRTPAYESSYRTPAPSYPTPNATTTASRSGAYDAPTPGKDFTNAPTPGKDFTNAPTPAAHPSNNGSSSNFNIANTPAAMGMGSAPTPKFSGDAPTPYAGVPETPGFGEGEADAEGEEETSPRYETPSP</sequence>
<accession>A0AA39RA01</accession>
<evidence type="ECO:0000256" key="3">
    <source>
        <dbReference type="ARBA" id="ARBA00020181"/>
    </source>
</evidence>
<dbReference type="InterPro" id="IPR041973">
    <property type="entry name" value="KOW_Spt5_1"/>
</dbReference>
<dbReference type="InterPro" id="IPR039385">
    <property type="entry name" value="NGN_Euk"/>
</dbReference>
<dbReference type="AlphaFoldDB" id="A0AA39RA01"/>
<protein>
    <recommendedName>
        <fullName evidence="3 9">Transcription elongation factor SPT5</fullName>
    </recommendedName>
</protein>
<dbReference type="InterPro" id="IPR057936">
    <property type="entry name" value="KOWx_Spt5"/>
</dbReference>
<dbReference type="InterPro" id="IPR041975">
    <property type="entry name" value="KOW_Spt5_2"/>
</dbReference>
<keyword evidence="6 9" id="KW-0539">Nucleus</keyword>
<evidence type="ECO:0000313" key="14">
    <source>
        <dbReference type="Proteomes" id="UP001166286"/>
    </source>
</evidence>
<dbReference type="SMART" id="SM00739">
    <property type="entry name" value="KOW"/>
    <property type="match status" value="5"/>
</dbReference>
<dbReference type="InterPro" id="IPR014722">
    <property type="entry name" value="Rib_uL2_dom2"/>
</dbReference>
<dbReference type="Proteomes" id="UP001166286">
    <property type="component" value="Unassembled WGS sequence"/>
</dbReference>
<proteinExistence type="inferred from homology"/>
<dbReference type="Pfam" id="PF03439">
    <property type="entry name" value="Spt5-NGN"/>
    <property type="match status" value="1"/>
</dbReference>
<dbReference type="InterPro" id="IPR006645">
    <property type="entry name" value="NGN-like_dom"/>
</dbReference>
<dbReference type="GO" id="GO:0032784">
    <property type="term" value="P:regulation of DNA-templated transcription elongation"/>
    <property type="evidence" value="ECO:0007669"/>
    <property type="project" value="InterPro"/>
</dbReference>
<dbReference type="PANTHER" id="PTHR11125">
    <property type="entry name" value="SUPPRESSOR OF TY 5"/>
    <property type="match status" value="1"/>
</dbReference>
<dbReference type="Gene3D" id="3.30.70.940">
    <property type="entry name" value="NusG, N-terminal domain"/>
    <property type="match status" value="1"/>
</dbReference>
<feature type="compositionally biased region" description="Polar residues" evidence="10">
    <location>
        <begin position="1026"/>
        <end position="1039"/>
    </location>
</feature>
<evidence type="ECO:0000256" key="1">
    <source>
        <dbReference type="ARBA" id="ARBA00004123"/>
    </source>
</evidence>
<name>A0AA39RA01_9LECA</name>
<feature type="compositionally biased region" description="Acidic residues" evidence="10">
    <location>
        <begin position="1"/>
        <end position="16"/>
    </location>
</feature>
<feature type="compositionally biased region" description="Polar residues" evidence="10">
    <location>
        <begin position="38"/>
        <end position="47"/>
    </location>
</feature>
<dbReference type="InterPro" id="IPR036735">
    <property type="entry name" value="NGN_dom_sf"/>
</dbReference>
<dbReference type="Pfam" id="PF23290">
    <property type="entry name" value="KOW5_SPT5"/>
    <property type="match status" value="1"/>
</dbReference>
<dbReference type="InterPro" id="IPR005824">
    <property type="entry name" value="KOW"/>
</dbReference>
<comment type="function">
    <text evidence="7 9">The SPT4-SPT5 complex mediates both activation and inhibition of transcription elongation, and plays a role in pre-mRNA processing. This complex seems to be important for the stability of the RNA polymerase II elongation machinery on the chromatin template but not for the inherent ability of this machinery to translocate down the gene.</text>
</comment>
<feature type="domain" description="NusG-like N-terminal" evidence="11">
    <location>
        <begin position="211"/>
        <end position="302"/>
    </location>
</feature>
<dbReference type="FunFam" id="2.30.30.30:FF:000054">
    <property type="entry name" value="Transcription elongation factor SPT5"/>
    <property type="match status" value="1"/>
</dbReference>
<evidence type="ECO:0000259" key="11">
    <source>
        <dbReference type="SMART" id="SM00738"/>
    </source>
</evidence>
<feature type="domain" description="KOW" evidence="12">
    <location>
        <begin position="306"/>
        <end position="333"/>
    </location>
</feature>
<dbReference type="FunFam" id="2.30.30.30:FF:000018">
    <property type="entry name" value="Transcription elongation factor SPT5"/>
    <property type="match status" value="1"/>
</dbReference>
<feature type="domain" description="KOW" evidence="12">
    <location>
        <begin position="530"/>
        <end position="558"/>
    </location>
</feature>
<dbReference type="GO" id="GO:0006368">
    <property type="term" value="P:transcription elongation by RNA polymerase II"/>
    <property type="evidence" value="ECO:0007669"/>
    <property type="project" value="TreeGrafter"/>
</dbReference>
<dbReference type="InterPro" id="IPR039659">
    <property type="entry name" value="SPT5"/>
</dbReference>
<dbReference type="Pfam" id="PF11942">
    <property type="entry name" value="Spt5_N"/>
    <property type="match status" value="1"/>
</dbReference>
<dbReference type="GO" id="GO:0006397">
    <property type="term" value="P:mRNA processing"/>
    <property type="evidence" value="ECO:0007669"/>
    <property type="project" value="UniProtKB-KW"/>
</dbReference>
<dbReference type="Pfam" id="PF23284">
    <property type="entry name" value="KOW2_Spt5"/>
    <property type="match status" value="1"/>
</dbReference>
<dbReference type="SUPFAM" id="SSF50104">
    <property type="entry name" value="Translation proteins SH3-like domain"/>
    <property type="match status" value="1"/>
</dbReference>
<feature type="compositionally biased region" description="Basic and acidic residues" evidence="10">
    <location>
        <begin position="156"/>
        <end position="175"/>
    </location>
</feature>
<dbReference type="PANTHER" id="PTHR11125:SF7">
    <property type="entry name" value="TRANSCRIPTION ELONGATION FACTOR SPT5"/>
    <property type="match status" value="1"/>
</dbReference>
<dbReference type="FunFam" id="3.30.70.940:FF:000005">
    <property type="entry name" value="Transcription elongation factor SPT5"/>
    <property type="match status" value="1"/>
</dbReference>
<comment type="similarity">
    <text evidence="2 9">Belongs to the SPT5 family.</text>
</comment>
<dbReference type="FunFam" id="2.30.30.30:FF:000029">
    <property type="entry name" value="Transcription elongation factor SPT5"/>
    <property type="match status" value="1"/>
</dbReference>
<reference evidence="13" key="1">
    <citation type="submission" date="2023-03" db="EMBL/GenBank/DDBJ databases">
        <title>Complete genome of Cladonia borealis.</title>
        <authorList>
            <person name="Park H."/>
        </authorList>
    </citation>
    <scope>NUCLEOTIDE SEQUENCE</scope>
    <source>
        <strain evidence="13">ANT050790</strain>
    </source>
</reference>
<dbReference type="Gene3D" id="2.30.30.30">
    <property type="match status" value="3"/>
</dbReference>
<feature type="region of interest" description="Disordered" evidence="10">
    <location>
        <begin position="1"/>
        <end position="175"/>
    </location>
</feature>
<dbReference type="InterPro" id="IPR041978">
    <property type="entry name" value="KOW_Spt5_5"/>
</dbReference>